<organism evidence="1 2">
    <name type="scientific">Flavobacterium xueshanense</name>
    <dbReference type="NCBI Taxonomy" id="935223"/>
    <lineage>
        <taxon>Bacteria</taxon>
        <taxon>Pseudomonadati</taxon>
        <taxon>Bacteroidota</taxon>
        <taxon>Flavobacteriia</taxon>
        <taxon>Flavobacteriales</taxon>
        <taxon>Flavobacteriaceae</taxon>
        <taxon>Flavobacterium</taxon>
    </lineage>
</organism>
<dbReference type="RefSeq" id="WP_091204412.1">
    <property type="nucleotide sequence ID" value="NZ_FONQ01000005.1"/>
</dbReference>
<evidence type="ECO:0000313" key="1">
    <source>
        <dbReference type="EMBL" id="SFE90239.1"/>
    </source>
</evidence>
<sequence length="188" mass="21418">MITDEKAIEALQKRLEALNKISESQRFNEWKTRTLQTLAHIYGEKHTSYSALKGIHSFQYSDRTADAKSEASELLNGLISDIENFGLPHLTEKNNTDALSFNVHQHNEQNQSTQVSINFEFIVEVLKGELRTSEIDELKEILEADIESKEKKKSFMEKIKSFGSDVASNILANILTNPQVYEQIGKML</sequence>
<dbReference type="OrthoDB" id="1376671at2"/>
<dbReference type="EMBL" id="FONQ01000005">
    <property type="protein sequence ID" value="SFE90239.1"/>
    <property type="molecule type" value="Genomic_DNA"/>
</dbReference>
<evidence type="ECO:0000313" key="2">
    <source>
        <dbReference type="Proteomes" id="UP000198596"/>
    </source>
</evidence>
<dbReference type="STRING" id="935223.SAMN04488131_105157"/>
<dbReference type="Proteomes" id="UP000198596">
    <property type="component" value="Unassembled WGS sequence"/>
</dbReference>
<reference evidence="2" key="1">
    <citation type="submission" date="2016-10" db="EMBL/GenBank/DDBJ databases">
        <authorList>
            <person name="Varghese N."/>
            <person name="Submissions S."/>
        </authorList>
    </citation>
    <scope>NUCLEOTIDE SEQUENCE [LARGE SCALE GENOMIC DNA]</scope>
    <source>
        <strain evidence="2">CGMCC 1.9227</strain>
    </source>
</reference>
<protein>
    <submittedName>
        <fullName evidence="1">Uncharacterized protein</fullName>
    </submittedName>
</protein>
<dbReference type="AlphaFoldDB" id="A0A1I2EBZ0"/>
<keyword evidence="2" id="KW-1185">Reference proteome</keyword>
<accession>A0A1I2EBZ0</accession>
<proteinExistence type="predicted"/>
<gene>
    <name evidence="1" type="ORF">SAMN04488131_105157</name>
</gene>
<name>A0A1I2EBZ0_9FLAO</name>